<dbReference type="InterPro" id="IPR011333">
    <property type="entry name" value="SKP1/BTB/POZ_sf"/>
</dbReference>
<name>A0AAW1RW89_9CHLO</name>
<gene>
    <name evidence="4" type="ORF">WJX84_011005</name>
</gene>
<dbReference type="Gene3D" id="3.30.710.10">
    <property type="entry name" value="Potassium Channel Kv1.1, Chain A"/>
    <property type="match status" value="1"/>
</dbReference>
<evidence type="ECO:0000313" key="5">
    <source>
        <dbReference type="Proteomes" id="UP001485043"/>
    </source>
</evidence>
<dbReference type="InterPro" id="IPR003131">
    <property type="entry name" value="T1-type_BTB"/>
</dbReference>
<reference evidence="4 5" key="1">
    <citation type="journal article" date="2024" name="Nat. Commun.">
        <title>Phylogenomics reveals the evolutionary origins of lichenization in chlorophyte algae.</title>
        <authorList>
            <person name="Puginier C."/>
            <person name="Libourel C."/>
            <person name="Otte J."/>
            <person name="Skaloud P."/>
            <person name="Haon M."/>
            <person name="Grisel S."/>
            <person name="Petersen M."/>
            <person name="Berrin J.G."/>
            <person name="Delaux P.M."/>
            <person name="Dal Grande F."/>
            <person name="Keller J."/>
        </authorList>
    </citation>
    <scope>NUCLEOTIDE SEQUENCE [LARGE SCALE GENOMIC DNA]</scope>
    <source>
        <strain evidence="4 5">SAG 2523</strain>
    </source>
</reference>
<evidence type="ECO:0000256" key="2">
    <source>
        <dbReference type="ARBA" id="ARBA00022737"/>
    </source>
</evidence>
<comment type="caution">
    <text evidence="4">The sequence shown here is derived from an EMBL/GenBank/DDBJ whole genome shotgun (WGS) entry which is preliminary data.</text>
</comment>
<dbReference type="PANTHER" id="PTHR45632">
    <property type="entry name" value="LD33804P"/>
    <property type="match status" value="1"/>
</dbReference>
<dbReference type="GO" id="GO:0051260">
    <property type="term" value="P:protein homooligomerization"/>
    <property type="evidence" value="ECO:0007669"/>
    <property type="project" value="InterPro"/>
</dbReference>
<protein>
    <recommendedName>
        <fullName evidence="3">BACK domain-containing protein</fullName>
    </recommendedName>
</protein>
<dbReference type="Pfam" id="PF02214">
    <property type="entry name" value="BTB_2"/>
    <property type="match status" value="1"/>
</dbReference>
<keyword evidence="2" id="KW-0677">Repeat</keyword>
<dbReference type="Pfam" id="PF07707">
    <property type="entry name" value="BACK"/>
    <property type="match status" value="1"/>
</dbReference>
<evidence type="ECO:0000256" key="1">
    <source>
        <dbReference type="ARBA" id="ARBA00022441"/>
    </source>
</evidence>
<dbReference type="InterPro" id="IPR011705">
    <property type="entry name" value="BACK"/>
</dbReference>
<dbReference type="SMART" id="SM00875">
    <property type="entry name" value="BACK"/>
    <property type="match status" value="1"/>
</dbReference>
<dbReference type="AlphaFoldDB" id="A0AAW1RW89"/>
<evidence type="ECO:0000259" key="3">
    <source>
        <dbReference type="SMART" id="SM00875"/>
    </source>
</evidence>
<dbReference type="Gene3D" id="1.25.40.420">
    <property type="match status" value="1"/>
</dbReference>
<keyword evidence="1" id="KW-0880">Kelch repeat</keyword>
<keyword evidence="5" id="KW-1185">Reference proteome</keyword>
<feature type="domain" description="BACK" evidence="3">
    <location>
        <begin position="205"/>
        <end position="309"/>
    </location>
</feature>
<dbReference type="SUPFAM" id="SSF54695">
    <property type="entry name" value="POZ domain"/>
    <property type="match status" value="1"/>
</dbReference>
<dbReference type="PANTHER" id="PTHR45632:SF3">
    <property type="entry name" value="KELCH-LIKE PROTEIN 32"/>
    <property type="match status" value="1"/>
</dbReference>
<sequence length="389" mass="42912">MLARLCLGDLGSHKVDGGVFIDRNPELFSYILDWLRDGPSRRLPSSRLSCDQLLNEARFYQIETLSAVLELKVAMLLEHICKVGQVREMLGAIERYATPAKAAQLPKTLASLPGAPSLERAEVSAEEAQLTLLVLRDLRPQLAFTQARSFAGRACVQAIKSFVFGPRETMDLMDLVYSTSFANADTVWQVCKAVVERVILDVANAFALLHFAQQACVPSLEARARRLALSAFATALVADPAGFASLPSALLQELLEDVRLEVEEEFEVFKALTHWVQADAASRAAQFPQLLGAGVRLEQLTPDQLHKVDLHDLVAGDMKCVHMVVETVLDFHLTPDTRRRGLFDQGPHRVEDGESSQEGHAGLSVGCHALVKRPVPGQAVFRSQKRLRF</sequence>
<proteinExistence type="predicted"/>
<dbReference type="EMBL" id="JALJOV010001914">
    <property type="protein sequence ID" value="KAK9838395.1"/>
    <property type="molecule type" value="Genomic_DNA"/>
</dbReference>
<dbReference type="Proteomes" id="UP001485043">
    <property type="component" value="Unassembled WGS sequence"/>
</dbReference>
<evidence type="ECO:0000313" key="4">
    <source>
        <dbReference type="EMBL" id="KAK9838395.1"/>
    </source>
</evidence>
<organism evidence="4 5">
    <name type="scientific">Apatococcus fuscideae</name>
    <dbReference type="NCBI Taxonomy" id="2026836"/>
    <lineage>
        <taxon>Eukaryota</taxon>
        <taxon>Viridiplantae</taxon>
        <taxon>Chlorophyta</taxon>
        <taxon>core chlorophytes</taxon>
        <taxon>Trebouxiophyceae</taxon>
        <taxon>Chlorellales</taxon>
        <taxon>Chlorellaceae</taxon>
        <taxon>Apatococcus</taxon>
    </lineage>
</organism>
<accession>A0AAW1RW89</accession>